<evidence type="ECO:0000313" key="2">
    <source>
        <dbReference type="Proteomes" id="UP001595583"/>
    </source>
</evidence>
<evidence type="ECO:0000313" key="1">
    <source>
        <dbReference type="EMBL" id="MFC3208707.1"/>
    </source>
</evidence>
<sequence length="87" mass="9714">MANVQDQACNKKPESLFMLQRTIVLSFSRKGFVMSGNRRFSGFGRFVDTLGSAIAVASAVESGRRPLARDLEALGIDPRQFTKIRHR</sequence>
<proteinExistence type="predicted"/>
<reference evidence="2" key="1">
    <citation type="journal article" date="2019" name="Int. J. Syst. Evol. Microbiol.">
        <title>The Global Catalogue of Microorganisms (GCM) 10K type strain sequencing project: providing services to taxonomists for standard genome sequencing and annotation.</title>
        <authorList>
            <consortium name="The Broad Institute Genomics Platform"/>
            <consortium name="The Broad Institute Genome Sequencing Center for Infectious Disease"/>
            <person name="Wu L."/>
            <person name="Ma J."/>
        </authorList>
    </citation>
    <scope>NUCLEOTIDE SEQUENCE [LARGE SCALE GENOMIC DNA]</scope>
    <source>
        <strain evidence="2">KCTC 52165</strain>
    </source>
</reference>
<protein>
    <submittedName>
        <fullName evidence="1">Uncharacterized protein</fullName>
    </submittedName>
</protein>
<accession>A0ABV7KKB0</accession>
<comment type="caution">
    <text evidence="1">The sequence shown here is derived from an EMBL/GenBank/DDBJ whole genome shotgun (WGS) entry which is preliminary data.</text>
</comment>
<keyword evidence="2" id="KW-1185">Reference proteome</keyword>
<dbReference type="EMBL" id="JBHRTK010000028">
    <property type="protein sequence ID" value="MFC3208707.1"/>
    <property type="molecule type" value="Genomic_DNA"/>
</dbReference>
<dbReference type="RefSeq" id="WP_378224369.1">
    <property type="nucleotide sequence ID" value="NZ_JBHRTK010000028.1"/>
</dbReference>
<name>A0ABV7KKB0_9HYPH</name>
<gene>
    <name evidence="1" type="ORF">ACFOHJ_21015</name>
</gene>
<dbReference type="Proteomes" id="UP001595583">
    <property type="component" value="Unassembled WGS sequence"/>
</dbReference>
<organism evidence="1 2">
    <name type="scientific">Aquamicrobium soli</name>
    <dbReference type="NCBI Taxonomy" id="1811518"/>
    <lineage>
        <taxon>Bacteria</taxon>
        <taxon>Pseudomonadati</taxon>
        <taxon>Pseudomonadota</taxon>
        <taxon>Alphaproteobacteria</taxon>
        <taxon>Hyphomicrobiales</taxon>
        <taxon>Phyllobacteriaceae</taxon>
        <taxon>Aquamicrobium</taxon>
    </lineage>
</organism>